<dbReference type="EMBL" id="FNJB01000008">
    <property type="protein sequence ID" value="SDP38770.1"/>
    <property type="molecule type" value="Genomic_DNA"/>
</dbReference>
<dbReference type="SUPFAM" id="SSF55931">
    <property type="entry name" value="Glutamine synthetase/guanido kinase"/>
    <property type="match status" value="1"/>
</dbReference>
<evidence type="ECO:0000313" key="3">
    <source>
        <dbReference type="Proteomes" id="UP000199651"/>
    </source>
</evidence>
<evidence type="ECO:0000313" key="2">
    <source>
        <dbReference type="EMBL" id="SDP38770.1"/>
    </source>
</evidence>
<dbReference type="InterPro" id="IPR014746">
    <property type="entry name" value="Gln_synth/guanido_kin_cat_dom"/>
</dbReference>
<dbReference type="AlphaFoldDB" id="A0A1H0SAL5"/>
<dbReference type="Gene3D" id="3.30.590.20">
    <property type="match status" value="1"/>
</dbReference>
<comment type="catalytic activity">
    <reaction evidence="1">
        <text>L-cysteine + L-glutamate + ATP = gamma-L-glutamyl-L-cysteine + ADP + phosphate + H(+)</text>
        <dbReference type="Rhea" id="RHEA:13285"/>
        <dbReference type="ChEBI" id="CHEBI:15378"/>
        <dbReference type="ChEBI" id="CHEBI:29985"/>
        <dbReference type="ChEBI" id="CHEBI:30616"/>
        <dbReference type="ChEBI" id="CHEBI:35235"/>
        <dbReference type="ChEBI" id="CHEBI:43474"/>
        <dbReference type="ChEBI" id="CHEBI:58173"/>
        <dbReference type="ChEBI" id="CHEBI:456216"/>
        <dbReference type="EC" id="6.3.2.2"/>
    </reaction>
</comment>
<dbReference type="PANTHER" id="PTHR36510:SF3">
    <property type="entry name" value="CONSERVED PROTEIN"/>
    <property type="match status" value="1"/>
</dbReference>
<dbReference type="Proteomes" id="UP000199651">
    <property type="component" value="Unassembled WGS sequence"/>
</dbReference>
<keyword evidence="2" id="KW-0436">Ligase</keyword>
<proteinExistence type="predicted"/>
<reference evidence="3" key="1">
    <citation type="submission" date="2016-10" db="EMBL/GenBank/DDBJ databases">
        <authorList>
            <person name="Varghese N."/>
            <person name="Submissions S."/>
        </authorList>
    </citation>
    <scope>NUCLEOTIDE SEQUENCE [LARGE SCALE GENOMIC DNA]</scope>
    <source>
        <strain evidence="3">IBRC-M 10655</strain>
    </source>
</reference>
<dbReference type="STRING" id="504798.SAMN05421871_105378"/>
<protein>
    <submittedName>
        <fullName evidence="2">Gamma-glutamyl:cysteine ligase YbdK, ATP-grasp superfamily</fullName>
    </submittedName>
</protein>
<dbReference type="InterPro" id="IPR006336">
    <property type="entry name" value="GCS2"/>
</dbReference>
<dbReference type="Pfam" id="PF04107">
    <property type="entry name" value="GCS2"/>
    <property type="match status" value="1"/>
</dbReference>
<evidence type="ECO:0000256" key="1">
    <source>
        <dbReference type="ARBA" id="ARBA00048819"/>
    </source>
</evidence>
<name>A0A1H0SAL5_9PSEU</name>
<sequence>MPDEYRLDGEGGMGHDITTDAFSQEDRQRYRQKVQRCLDALERMLNEGGFAESPPWMGLEIELSLVDSALRPAMLNTTVLEKIDDPSYTTELGQHNLELNVRPRPLRGDQTPDLETELRATLADAGEKAQDAGATLVMIGTLPTLRGEHFQSKWLSQSPRYRKLNDQIFAARGEEMLLNMEGTALPGQRVERLRSLQDSILAESACTSAQLHLQVPPDKFAPNWNAAQCLAGVQVALAANSPFLLRKALWHETRIPLFQQATDTRPQELKNQGVRPRVWFGERWITSIFDLFEENVRYFPGLLPEVDDEDPFEALDSGRAPRLAELRLHNGTIWRWNRPVYDVMDGVPHLRVENRVLPSGPTVIDLMANAAFFYGAQRALTNEERPVWTQMSFQAAEENLYSGARHAFDAQLYWPGMGWIPPDELVLRKLLPLAHDGLIDCGVPDFWRERYLGVIEQRCLSRRTGSTWQRAAVARLEARGLDRDAALTGMLRRYIELSAEGEPVHTWPED</sequence>
<accession>A0A1H0SAL5</accession>
<dbReference type="InterPro" id="IPR016602">
    <property type="entry name" value="UCP012666"/>
</dbReference>
<dbReference type="InterPro" id="IPR050141">
    <property type="entry name" value="GCL_type2/YbdK_subfam"/>
</dbReference>
<gene>
    <name evidence="2" type="ORF">SAMN05192558_108367</name>
</gene>
<dbReference type="PIRSF" id="PIRSF012666">
    <property type="entry name" value="UCP012666"/>
    <property type="match status" value="1"/>
</dbReference>
<keyword evidence="3" id="KW-1185">Reference proteome</keyword>
<dbReference type="GO" id="GO:0016879">
    <property type="term" value="F:ligase activity, forming carbon-nitrogen bonds"/>
    <property type="evidence" value="ECO:0007669"/>
    <property type="project" value="TreeGrafter"/>
</dbReference>
<organism evidence="2 3">
    <name type="scientific">Actinokineospora alba</name>
    <dbReference type="NCBI Taxonomy" id="504798"/>
    <lineage>
        <taxon>Bacteria</taxon>
        <taxon>Bacillati</taxon>
        <taxon>Actinomycetota</taxon>
        <taxon>Actinomycetes</taxon>
        <taxon>Pseudonocardiales</taxon>
        <taxon>Pseudonocardiaceae</taxon>
        <taxon>Actinokineospora</taxon>
    </lineage>
</organism>
<dbReference type="PANTHER" id="PTHR36510">
    <property type="entry name" value="GLUTAMATE--CYSTEINE LIGASE 2-RELATED"/>
    <property type="match status" value="1"/>
</dbReference>